<feature type="transmembrane region" description="Helical" evidence="1">
    <location>
        <begin position="21"/>
        <end position="39"/>
    </location>
</feature>
<dbReference type="PANTHER" id="PTHR10900:SF114">
    <property type="entry name" value="FAS1 DOMAIN-CONTAINING PROTEIN"/>
    <property type="match status" value="1"/>
</dbReference>
<dbReference type="OrthoDB" id="6343801at2759"/>
<dbReference type="GO" id="GO:0030198">
    <property type="term" value="P:extracellular matrix organization"/>
    <property type="evidence" value="ECO:0000318"/>
    <property type="project" value="GO_Central"/>
</dbReference>
<name>E9FR57_DAPPU</name>
<keyword evidence="1" id="KW-0812">Transmembrane</keyword>
<evidence type="ECO:0000256" key="1">
    <source>
        <dbReference type="SAM" id="Phobius"/>
    </source>
</evidence>
<dbReference type="Pfam" id="PF02469">
    <property type="entry name" value="Fasciclin"/>
    <property type="match status" value="1"/>
</dbReference>
<evidence type="ECO:0000313" key="4">
    <source>
        <dbReference type="Proteomes" id="UP000000305"/>
    </source>
</evidence>
<dbReference type="PANTHER" id="PTHR10900">
    <property type="entry name" value="PERIOSTIN-RELATED"/>
    <property type="match status" value="1"/>
</dbReference>
<keyword evidence="1" id="KW-1133">Transmembrane helix</keyword>
<dbReference type="Proteomes" id="UP000000305">
    <property type="component" value="Unassembled WGS sequence"/>
</dbReference>
<keyword evidence="1" id="KW-0472">Membrane</keyword>
<dbReference type="GO" id="GO:0007155">
    <property type="term" value="P:cell adhesion"/>
    <property type="evidence" value="ECO:0000318"/>
    <property type="project" value="GO_Central"/>
</dbReference>
<dbReference type="InParanoid" id="E9FR57"/>
<dbReference type="SMART" id="SM00554">
    <property type="entry name" value="FAS1"/>
    <property type="match status" value="1"/>
</dbReference>
<dbReference type="Gene3D" id="2.30.180.10">
    <property type="entry name" value="FAS1 domain"/>
    <property type="match status" value="1"/>
</dbReference>
<dbReference type="GO" id="GO:0031012">
    <property type="term" value="C:extracellular matrix"/>
    <property type="evidence" value="ECO:0000318"/>
    <property type="project" value="GO_Central"/>
</dbReference>
<protein>
    <recommendedName>
        <fullName evidence="2">FAS1 domain-containing protein</fullName>
    </recommendedName>
</protein>
<dbReference type="InterPro" id="IPR036378">
    <property type="entry name" value="FAS1_dom_sf"/>
</dbReference>
<dbReference type="EMBL" id="GL732523">
    <property type="protein sequence ID" value="EFX90107.1"/>
    <property type="molecule type" value="Genomic_DNA"/>
</dbReference>
<dbReference type="GO" id="GO:0005615">
    <property type="term" value="C:extracellular space"/>
    <property type="evidence" value="ECO:0000318"/>
    <property type="project" value="GO_Central"/>
</dbReference>
<sequence>MLVGKITSFVSYCCTSRTERFNAVFLLVLVLGLLHPFAMDAQQTPANVISEIRDALAGHKELSRVVSYLNLGEKEFLQNLSGTGTQFTFFAPTNWAFVRVTPMDIADPFYVDSKLRQDVFLHHFVQRSLTKDDLLNNSEIVMADQKPSTLTNSGPKADGPIQINKANINLEPVSLGSNMGVIYIVDRVFATNQQIEEAIRRHPAVETPWGPIDPSSHQGNVNNQDVESQTVVVDLVEEFLREQAAAAAAGQQP</sequence>
<dbReference type="SUPFAM" id="SSF82153">
    <property type="entry name" value="FAS1 domain"/>
    <property type="match status" value="1"/>
</dbReference>
<dbReference type="AlphaFoldDB" id="E9FR57"/>
<gene>
    <name evidence="3" type="ORF">DAPPUDRAFT_220202</name>
</gene>
<proteinExistence type="predicted"/>
<feature type="domain" description="FAS1" evidence="2">
    <location>
        <begin position="49"/>
        <end position="189"/>
    </location>
</feature>
<evidence type="ECO:0000313" key="3">
    <source>
        <dbReference type="EMBL" id="EFX90107.1"/>
    </source>
</evidence>
<keyword evidence="4" id="KW-1185">Reference proteome</keyword>
<organism evidence="3 4">
    <name type="scientific">Daphnia pulex</name>
    <name type="common">Water flea</name>
    <dbReference type="NCBI Taxonomy" id="6669"/>
    <lineage>
        <taxon>Eukaryota</taxon>
        <taxon>Metazoa</taxon>
        <taxon>Ecdysozoa</taxon>
        <taxon>Arthropoda</taxon>
        <taxon>Crustacea</taxon>
        <taxon>Branchiopoda</taxon>
        <taxon>Diplostraca</taxon>
        <taxon>Cladocera</taxon>
        <taxon>Anomopoda</taxon>
        <taxon>Daphniidae</taxon>
        <taxon>Daphnia</taxon>
    </lineage>
</organism>
<dbReference type="InterPro" id="IPR000782">
    <property type="entry name" value="FAS1_domain"/>
</dbReference>
<dbReference type="KEGG" id="dpx:DAPPUDRAFT_220202"/>
<dbReference type="GO" id="GO:0050839">
    <property type="term" value="F:cell adhesion molecule binding"/>
    <property type="evidence" value="ECO:0000318"/>
    <property type="project" value="GO_Central"/>
</dbReference>
<dbReference type="PROSITE" id="PS50213">
    <property type="entry name" value="FAS1"/>
    <property type="match status" value="1"/>
</dbReference>
<reference evidence="3 4" key="1">
    <citation type="journal article" date="2011" name="Science">
        <title>The ecoresponsive genome of Daphnia pulex.</title>
        <authorList>
            <person name="Colbourne J.K."/>
            <person name="Pfrender M.E."/>
            <person name="Gilbert D."/>
            <person name="Thomas W.K."/>
            <person name="Tucker A."/>
            <person name="Oakley T.H."/>
            <person name="Tokishita S."/>
            <person name="Aerts A."/>
            <person name="Arnold G.J."/>
            <person name="Basu M.K."/>
            <person name="Bauer D.J."/>
            <person name="Caceres C.E."/>
            <person name="Carmel L."/>
            <person name="Casola C."/>
            <person name="Choi J.H."/>
            <person name="Detter J.C."/>
            <person name="Dong Q."/>
            <person name="Dusheyko S."/>
            <person name="Eads B.D."/>
            <person name="Frohlich T."/>
            <person name="Geiler-Samerotte K.A."/>
            <person name="Gerlach D."/>
            <person name="Hatcher P."/>
            <person name="Jogdeo S."/>
            <person name="Krijgsveld J."/>
            <person name="Kriventseva E.V."/>
            <person name="Kultz D."/>
            <person name="Laforsch C."/>
            <person name="Lindquist E."/>
            <person name="Lopez J."/>
            <person name="Manak J.R."/>
            <person name="Muller J."/>
            <person name="Pangilinan J."/>
            <person name="Patwardhan R.P."/>
            <person name="Pitluck S."/>
            <person name="Pritham E.J."/>
            <person name="Rechtsteiner A."/>
            <person name="Rho M."/>
            <person name="Rogozin I.B."/>
            <person name="Sakarya O."/>
            <person name="Salamov A."/>
            <person name="Schaack S."/>
            <person name="Shapiro H."/>
            <person name="Shiga Y."/>
            <person name="Skalitzky C."/>
            <person name="Smith Z."/>
            <person name="Souvorov A."/>
            <person name="Sung W."/>
            <person name="Tang Z."/>
            <person name="Tsuchiya D."/>
            <person name="Tu H."/>
            <person name="Vos H."/>
            <person name="Wang M."/>
            <person name="Wolf Y.I."/>
            <person name="Yamagata H."/>
            <person name="Yamada T."/>
            <person name="Ye Y."/>
            <person name="Shaw J.R."/>
            <person name="Andrews J."/>
            <person name="Crease T.J."/>
            <person name="Tang H."/>
            <person name="Lucas S.M."/>
            <person name="Robertson H.M."/>
            <person name="Bork P."/>
            <person name="Koonin E.V."/>
            <person name="Zdobnov E.M."/>
            <person name="Grigoriev I.V."/>
            <person name="Lynch M."/>
            <person name="Boore J.L."/>
        </authorList>
    </citation>
    <scope>NUCLEOTIDE SEQUENCE [LARGE SCALE GENOMIC DNA]</scope>
</reference>
<dbReference type="InterPro" id="IPR050904">
    <property type="entry name" value="Adhesion/Biosynth-related"/>
</dbReference>
<dbReference type="HOGENOM" id="CLU_1099436_0_0_1"/>
<evidence type="ECO:0000259" key="2">
    <source>
        <dbReference type="PROSITE" id="PS50213"/>
    </source>
</evidence>
<accession>E9FR57</accession>
<dbReference type="PhylomeDB" id="E9FR57"/>